<dbReference type="FunFam" id="3.30.160.60:FF:000688">
    <property type="entry name" value="zinc finger protein 197 isoform X1"/>
    <property type="match status" value="1"/>
</dbReference>
<keyword evidence="5 10" id="KW-0863">Zinc-finger</keyword>
<dbReference type="FunFam" id="3.30.160.60:FF:000622">
    <property type="entry name" value="zinc finger protein 26 isoform X3"/>
    <property type="match status" value="1"/>
</dbReference>
<dbReference type="PROSITE" id="PS50805">
    <property type="entry name" value="KRAB"/>
    <property type="match status" value="1"/>
</dbReference>
<reference evidence="14" key="2">
    <citation type="submission" date="2025-08" db="UniProtKB">
        <authorList>
            <consortium name="Ensembl"/>
        </authorList>
    </citation>
    <scope>IDENTIFICATION</scope>
    <source>
        <strain evidence="14">Thorbecke</strain>
    </source>
</reference>
<dbReference type="PROSITE" id="PS00028">
    <property type="entry name" value="ZINC_FINGER_C2H2_1"/>
    <property type="match status" value="9"/>
</dbReference>
<evidence type="ECO:0000256" key="7">
    <source>
        <dbReference type="ARBA" id="ARBA00023015"/>
    </source>
</evidence>
<keyword evidence="15" id="KW-1185">Reference proteome</keyword>
<dbReference type="Pfam" id="PF00096">
    <property type="entry name" value="zf-C2H2"/>
    <property type="match status" value="8"/>
</dbReference>
<dbReference type="SUPFAM" id="SSF109640">
    <property type="entry name" value="KRAB domain (Kruppel-associated box)"/>
    <property type="match status" value="1"/>
</dbReference>
<evidence type="ECO:0000256" key="2">
    <source>
        <dbReference type="ARBA" id="ARBA00006991"/>
    </source>
</evidence>
<comment type="subcellular location">
    <subcellularLocation>
        <location evidence="1">Nucleus</location>
    </subcellularLocation>
</comment>
<dbReference type="FunFam" id="3.30.160.60:FF:000016">
    <property type="entry name" value="zinc finger protein 37 homolog"/>
    <property type="match status" value="1"/>
</dbReference>
<feature type="domain" description="C2H2-type" evidence="11">
    <location>
        <begin position="484"/>
        <end position="511"/>
    </location>
</feature>
<dbReference type="FunFam" id="3.30.160.60:FF:002063">
    <property type="entry name" value="RB associated KRAB zinc finger"/>
    <property type="match status" value="3"/>
</dbReference>
<dbReference type="SUPFAM" id="SSF57667">
    <property type="entry name" value="beta-beta-alpha zinc fingers"/>
    <property type="match status" value="7"/>
</dbReference>
<feature type="domain" description="KRAB" evidence="12">
    <location>
        <begin position="52"/>
        <end position="123"/>
    </location>
</feature>
<evidence type="ECO:0000256" key="5">
    <source>
        <dbReference type="ARBA" id="ARBA00022771"/>
    </source>
</evidence>
<organism evidence="14 15">
    <name type="scientific">Oryctolagus cuniculus</name>
    <name type="common">Rabbit</name>
    <dbReference type="NCBI Taxonomy" id="9986"/>
    <lineage>
        <taxon>Eukaryota</taxon>
        <taxon>Metazoa</taxon>
        <taxon>Chordata</taxon>
        <taxon>Craniata</taxon>
        <taxon>Vertebrata</taxon>
        <taxon>Euteleostomi</taxon>
        <taxon>Mammalia</taxon>
        <taxon>Eutheria</taxon>
        <taxon>Euarchontoglires</taxon>
        <taxon>Glires</taxon>
        <taxon>Lagomorpha</taxon>
        <taxon>Leporidae</taxon>
        <taxon>Oryctolagus</taxon>
    </lineage>
</organism>
<reference evidence="14 15" key="1">
    <citation type="journal article" date="2011" name="Nature">
        <title>A high-resolution map of human evolutionary constraint using 29 mammals.</title>
        <authorList>
            <person name="Lindblad-Toh K."/>
            <person name="Garber M."/>
            <person name="Zuk O."/>
            <person name="Lin M.F."/>
            <person name="Parker B.J."/>
            <person name="Washietl S."/>
            <person name="Kheradpour P."/>
            <person name="Ernst J."/>
            <person name="Jordan G."/>
            <person name="Mauceli E."/>
            <person name="Ward L.D."/>
            <person name="Lowe C.B."/>
            <person name="Holloway A.K."/>
            <person name="Clamp M."/>
            <person name="Gnerre S."/>
            <person name="Alfoldi J."/>
            <person name="Beal K."/>
            <person name="Chang J."/>
            <person name="Clawson H."/>
            <person name="Cuff J."/>
            <person name="Di Palma F."/>
            <person name="Fitzgerald S."/>
            <person name="Flicek P."/>
            <person name="Guttman M."/>
            <person name="Hubisz M.J."/>
            <person name="Jaffe D.B."/>
            <person name="Jungreis I."/>
            <person name="Kent W.J."/>
            <person name="Kostka D."/>
            <person name="Lara M."/>
            <person name="Martins A.L."/>
            <person name="Massingham T."/>
            <person name="Moltke I."/>
            <person name="Raney B.J."/>
            <person name="Rasmussen M.D."/>
            <person name="Robinson J."/>
            <person name="Stark A."/>
            <person name="Vilella A.J."/>
            <person name="Wen J."/>
            <person name="Xie X."/>
            <person name="Zody M.C."/>
            <person name="Baldwin J."/>
            <person name="Bloom T."/>
            <person name="Chin C.W."/>
            <person name="Heiman D."/>
            <person name="Nicol R."/>
            <person name="Nusbaum C."/>
            <person name="Young S."/>
            <person name="Wilkinson J."/>
            <person name="Worley K.C."/>
            <person name="Kovar C.L."/>
            <person name="Muzny D.M."/>
            <person name="Gibbs R.A."/>
            <person name="Cree A."/>
            <person name="Dihn H.H."/>
            <person name="Fowler G."/>
            <person name="Jhangiani S."/>
            <person name="Joshi V."/>
            <person name="Lee S."/>
            <person name="Lewis L.R."/>
            <person name="Nazareth L.V."/>
            <person name="Okwuonu G."/>
            <person name="Santibanez J."/>
            <person name="Warren W.C."/>
            <person name="Mardis E.R."/>
            <person name="Weinstock G.M."/>
            <person name="Wilson R.K."/>
            <person name="Delehaunty K."/>
            <person name="Dooling D."/>
            <person name="Fronik C."/>
            <person name="Fulton L."/>
            <person name="Fulton B."/>
            <person name="Graves T."/>
            <person name="Minx P."/>
            <person name="Sodergren E."/>
            <person name="Birney E."/>
            <person name="Margulies E.H."/>
            <person name="Herrero J."/>
            <person name="Green E.D."/>
            <person name="Haussler D."/>
            <person name="Siepel A."/>
            <person name="Goldman N."/>
            <person name="Pollard K.S."/>
            <person name="Pedersen J.S."/>
            <person name="Lander E.S."/>
            <person name="Kellis M."/>
        </authorList>
    </citation>
    <scope>NUCLEOTIDE SEQUENCE [LARGE SCALE GENOMIC DNA]</scope>
    <source>
        <strain evidence="15">Thorbecke</strain>
    </source>
</reference>
<evidence type="ECO:0000313" key="14">
    <source>
        <dbReference type="Ensembl" id="ENSOCUP00000039469.1"/>
    </source>
</evidence>
<evidence type="ECO:0000259" key="11">
    <source>
        <dbReference type="PROSITE" id="PS50157"/>
    </source>
</evidence>
<dbReference type="Proteomes" id="UP000001811">
    <property type="component" value="Unplaced"/>
</dbReference>
<keyword evidence="6" id="KW-0862">Zinc</keyword>
<dbReference type="InParanoid" id="A0A5F9D261"/>
<proteinExistence type="inferred from homology"/>
<dbReference type="InterPro" id="IPR013087">
    <property type="entry name" value="Znf_C2H2_type"/>
</dbReference>
<feature type="domain" description="C2H2-type" evidence="11">
    <location>
        <begin position="344"/>
        <end position="371"/>
    </location>
</feature>
<evidence type="ECO:0000259" key="12">
    <source>
        <dbReference type="PROSITE" id="PS50805"/>
    </source>
</evidence>
<evidence type="ECO:0000256" key="8">
    <source>
        <dbReference type="ARBA" id="ARBA00023163"/>
    </source>
</evidence>
<evidence type="ECO:0000256" key="9">
    <source>
        <dbReference type="ARBA" id="ARBA00023242"/>
    </source>
</evidence>
<feature type="domain" description="C2H2-type" evidence="11">
    <location>
        <begin position="540"/>
        <end position="567"/>
    </location>
</feature>
<protein>
    <submittedName>
        <fullName evidence="14">Uncharacterized protein</fullName>
    </submittedName>
</protein>
<keyword evidence="7" id="KW-0805">Transcription regulation</keyword>
<evidence type="ECO:0000313" key="15">
    <source>
        <dbReference type="Proteomes" id="UP000001811"/>
    </source>
</evidence>
<feature type="domain" description="C2H2-type" evidence="11">
    <location>
        <begin position="428"/>
        <end position="455"/>
    </location>
</feature>
<feature type="domain" description="KRAB-related" evidence="13">
    <location>
        <begin position="49"/>
        <end position="113"/>
    </location>
</feature>
<keyword evidence="9" id="KW-0539">Nucleus</keyword>
<name>A0A5F9D261_RABIT</name>
<dbReference type="InterPro" id="IPR001909">
    <property type="entry name" value="KRAB"/>
</dbReference>
<evidence type="ECO:0000256" key="4">
    <source>
        <dbReference type="ARBA" id="ARBA00022737"/>
    </source>
</evidence>
<dbReference type="Gene3D" id="6.10.140.140">
    <property type="match status" value="1"/>
</dbReference>
<dbReference type="InterPro" id="IPR036236">
    <property type="entry name" value="Znf_C2H2_sf"/>
</dbReference>
<comment type="similarity">
    <text evidence="2">Belongs to the krueppel C2H2-type zinc-finger protein family.</text>
</comment>
<evidence type="ECO:0000256" key="10">
    <source>
        <dbReference type="PROSITE-ProRule" id="PRU00042"/>
    </source>
</evidence>
<dbReference type="SMART" id="SM00349">
    <property type="entry name" value="KRAB"/>
    <property type="match status" value="1"/>
</dbReference>
<dbReference type="Ensembl" id="ENSOCUT00000056212.1">
    <property type="protein sequence ID" value="ENSOCUP00000039469.1"/>
    <property type="gene ID" value="ENSOCUG00000030172.1"/>
</dbReference>
<feature type="domain" description="C2H2-type" evidence="11">
    <location>
        <begin position="596"/>
        <end position="623"/>
    </location>
</feature>
<dbReference type="PANTHER" id="PTHR24408:SF65">
    <property type="entry name" value="C2H2-TYPE DOMAIN-CONTAINING PROTEIN"/>
    <property type="match status" value="1"/>
</dbReference>
<accession>A0A5F9D261</accession>
<dbReference type="PROSITE" id="PS50806">
    <property type="entry name" value="KRAB_RELATED"/>
    <property type="match status" value="1"/>
</dbReference>
<feature type="domain" description="C2H2-type" evidence="11">
    <location>
        <begin position="372"/>
        <end position="399"/>
    </location>
</feature>
<dbReference type="InterPro" id="IPR003655">
    <property type="entry name" value="aKRAB"/>
</dbReference>
<dbReference type="AlphaFoldDB" id="A0A5F9D261"/>
<reference evidence="14" key="3">
    <citation type="submission" date="2025-09" db="UniProtKB">
        <authorList>
            <consortium name="Ensembl"/>
        </authorList>
    </citation>
    <scope>IDENTIFICATION</scope>
    <source>
        <strain evidence="14">Thorbecke</strain>
    </source>
</reference>
<keyword evidence="8" id="KW-0804">Transcription</keyword>
<feature type="domain" description="C2H2-type" evidence="11">
    <location>
        <begin position="512"/>
        <end position="539"/>
    </location>
</feature>
<dbReference type="InterPro" id="IPR036051">
    <property type="entry name" value="KRAB_dom_sf"/>
</dbReference>
<dbReference type="SMR" id="A0A5F9D261"/>
<dbReference type="GO" id="GO:0008270">
    <property type="term" value="F:zinc ion binding"/>
    <property type="evidence" value="ECO:0007669"/>
    <property type="project" value="UniProtKB-KW"/>
</dbReference>
<dbReference type="GeneTree" id="ENSGT00950000182890"/>
<evidence type="ECO:0000256" key="1">
    <source>
        <dbReference type="ARBA" id="ARBA00004123"/>
    </source>
</evidence>
<dbReference type="PANTHER" id="PTHR24408">
    <property type="entry name" value="ZINC FINGER PROTEIN"/>
    <property type="match status" value="1"/>
</dbReference>
<feature type="domain" description="C2H2-type" evidence="11">
    <location>
        <begin position="456"/>
        <end position="483"/>
    </location>
</feature>
<dbReference type="PROSITE" id="PS50157">
    <property type="entry name" value="ZINC_FINGER_C2H2_2"/>
    <property type="match status" value="10"/>
</dbReference>
<dbReference type="GO" id="GO:0005634">
    <property type="term" value="C:nucleus"/>
    <property type="evidence" value="ECO:0007669"/>
    <property type="project" value="UniProtKB-SubCell"/>
</dbReference>
<dbReference type="GO" id="GO:0000981">
    <property type="term" value="F:DNA-binding transcription factor activity, RNA polymerase II-specific"/>
    <property type="evidence" value="ECO:0007669"/>
    <property type="project" value="TreeGrafter"/>
</dbReference>
<keyword evidence="3" id="KW-0479">Metal-binding</keyword>
<evidence type="ECO:0000256" key="3">
    <source>
        <dbReference type="ARBA" id="ARBA00022723"/>
    </source>
</evidence>
<keyword evidence="4" id="KW-0677">Repeat</keyword>
<dbReference type="FunFam" id="3.30.160.60:FF:002343">
    <property type="entry name" value="Zinc finger protein 33A"/>
    <property type="match status" value="1"/>
</dbReference>
<sequence>MGSRDFPWYGIPHLMTHQDLEEMSVQVKGETGETGHGNCSSAKCCQTNPVMTAFEDLAVYFTWEEWQKMNNAQKILYRDVMLETYSNLSSLGHCITKPDLIFKLERGEEPWMVDECLNQSLSVVMKRDDLIRINQQSQDKNLNQDFMKNNKTSALKRIELRKTLSLNSIHVPTLIIKKGIYSGLKPEECNKCHTVFPPSGPGQLQAGEKFDNTKIPGKSLQFCEPLSQLDNIHIMKQPFGPTGQATVFTRKMFCKSERVHMAENCNKSTVTFGKATQIEKAIHDNSSLNMHQQTHTRKKFYKYIMYVEPVIHQSHLAINQRLNTREKLYMCKPCGKSLSFNSPSECSDCGKAFGQKSVLRKQQKVHRGEKPHECSDCGKAFTQKSYLINHQRIHTGEKLHKCLHCGKGFLWKSDLIVHQRIHTGEKPHKCNDCGKAFGRKSDLIIHQRIHTGEKPHTCNDCGKAFGRKSDLIIHQQIHTGEKPHKCNDCGRAFGKKSNLLIHQQIHTGEKPHTCNDCGKAFGRKSVLIIHQQIHTGEKPHKCNDCGKAFGHKSGLRKHERIHTGEKPHKCNDCGKAFGQKSHLIIHQQIHTGEKPHRCNDCGKAFGTKSNLIIHQRIHTGEKPHKCDDCGILPLEKSQTSGNISKFTLERNLINVMTVEKPLDKSHTSSYTSKFTQGRNLINVMTAEKPLHKSQTSSYISEFTQGRNLINVMTVEKPLDKSQA</sequence>
<feature type="domain" description="C2H2-type" evidence="11">
    <location>
        <begin position="400"/>
        <end position="427"/>
    </location>
</feature>
<feature type="domain" description="C2H2-type" evidence="11">
    <location>
        <begin position="568"/>
        <end position="595"/>
    </location>
</feature>
<dbReference type="Pfam" id="PF01352">
    <property type="entry name" value="KRAB"/>
    <property type="match status" value="1"/>
</dbReference>
<dbReference type="Bgee" id="ENSOCUG00000030172">
    <property type="expression patterns" value="Expressed in uterus and 15 other cell types or tissues"/>
</dbReference>
<dbReference type="FunFam" id="3.30.160.60:FF:002090">
    <property type="entry name" value="Zinc finger protein 473"/>
    <property type="match status" value="2"/>
</dbReference>
<dbReference type="SMART" id="SM00355">
    <property type="entry name" value="ZnF_C2H2"/>
    <property type="match status" value="10"/>
</dbReference>
<dbReference type="Gene3D" id="3.30.160.60">
    <property type="entry name" value="Classic Zinc Finger"/>
    <property type="match status" value="12"/>
</dbReference>
<dbReference type="CDD" id="cd07765">
    <property type="entry name" value="KRAB_A-box"/>
    <property type="match status" value="1"/>
</dbReference>
<dbReference type="GO" id="GO:0043565">
    <property type="term" value="F:sequence-specific DNA binding"/>
    <property type="evidence" value="ECO:0007669"/>
    <property type="project" value="TreeGrafter"/>
</dbReference>
<evidence type="ECO:0000259" key="13">
    <source>
        <dbReference type="PROSITE" id="PS50806"/>
    </source>
</evidence>
<evidence type="ECO:0000256" key="6">
    <source>
        <dbReference type="ARBA" id="ARBA00022833"/>
    </source>
</evidence>